<keyword evidence="7" id="KW-1185">Reference proteome</keyword>
<dbReference type="SUPFAM" id="SSF56281">
    <property type="entry name" value="Metallo-hydrolase/oxidoreductase"/>
    <property type="match status" value="1"/>
</dbReference>
<dbReference type="InterPro" id="IPR051013">
    <property type="entry name" value="MBL_superfamily_lactonases"/>
</dbReference>
<protein>
    <submittedName>
        <fullName evidence="6">MBL fold metallo-hydrolase</fullName>
    </submittedName>
</protein>
<gene>
    <name evidence="6" type="ORF">WB403_51475</name>
</gene>
<feature type="domain" description="Metallo-beta-lactamase" evidence="5">
    <location>
        <begin position="2"/>
        <end position="58"/>
    </location>
</feature>
<evidence type="ECO:0000256" key="4">
    <source>
        <dbReference type="ARBA" id="ARBA00022833"/>
    </source>
</evidence>
<dbReference type="Proteomes" id="UP001365781">
    <property type="component" value="Unassembled WGS sequence"/>
</dbReference>
<comment type="similarity">
    <text evidence="1">Belongs to the metallo-beta-lactamase superfamily.</text>
</comment>
<keyword evidence="2" id="KW-0479">Metal-binding</keyword>
<dbReference type="InterPro" id="IPR001279">
    <property type="entry name" value="Metallo-B-lactamas"/>
</dbReference>
<keyword evidence="4" id="KW-0862">Zinc</keyword>
<feature type="non-terminal residue" evidence="6">
    <location>
        <position position="1"/>
    </location>
</feature>
<evidence type="ECO:0000256" key="2">
    <source>
        <dbReference type="ARBA" id="ARBA00022723"/>
    </source>
</evidence>
<evidence type="ECO:0000256" key="3">
    <source>
        <dbReference type="ARBA" id="ARBA00022801"/>
    </source>
</evidence>
<sequence>RTGGKVILFDTGFGGNGPASVGKLATNMKAAGLDPATVSTVVISHFHPDHISGLWVKETDAQVFPNAEIMMPEVEYKFWTD</sequence>
<dbReference type="EMBL" id="JBBAYM010000752">
    <property type="protein sequence ID" value="MEI5617535.1"/>
    <property type="molecule type" value="Genomic_DNA"/>
</dbReference>
<evidence type="ECO:0000313" key="7">
    <source>
        <dbReference type="Proteomes" id="UP001365781"/>
    </source>
</evidence>
<keyword evidence="3" id="KW-0378">Hydrolase</keyword>
<proteinExistence type="inferred from homology"/>
<dbReference type="InterPro" id="IPR036866">
    <property type="entry name" value="RibonucZ/Hydroxyglut_hydro"/>
</dbReference>
<dbReference type="PANTHER" id="PTHR42978:SF6">
    <property type="entry name" value="QUORUM-QUENCHING LACTONASE YTNP-RELATED"/>
    <property type="match status" value="1"/>
</dbReference>
<dbReference type="Pfam" id="PF00753">
    <property type="entry name" value="Lactamase_B"/>
    <property type="match status" value="1"/>
</dbReference>
<dbReference type="PANTHER" id="PTHR42978">
    <property type="entry name" value="QUORUM-QUENCHING LACTONASE YTNP-RELATED-RELATED"/>
    <property type="match status" value="1"/>
</dbReference>
<name>A0ABU8GWH9_9ACTN</name>
<accession>A0ABU8GWH9</accession>
<feature type="non-terminal residue" evidence="6">
    <location>
        <position position="81"/>
    </location>
</feature>
<evidence type="ECO:0000256" key="1">
    <source>
        <dbReference type="ARBA" id="ARBA00007749"/>
    </source>
</evidence>
<reference evidence="6 7" key="1">
    <citation type="submission" date="2024-03" db="EMBL/GenBank/DDBJ databases">
        <title>First Report of Pectobacterium brasiliscabiei causing potato scab in china.</title>
        <authorList>
            <person name="Handique U."/>
        </authorList>
    </citation>
    <scope>NUCLEOTIDE SEQUENCE [LARGE SCALE GENOMIC DNA]</scope>
    <source>
        <strain evidence="6 7">ZRIMU1503</strain>
    </source>
</reference>
<dbReference type="Gene3D" id="3.60.15.10">
    <property type="entry name" value="Ribonuclease Z/Hydroxyacylglutathione hydrolase-like"/>
    <property type="match status" value="1"/>
</dbReference>
<evidence type="ECO:0000313" key="6">
    <source>
        <dbReference type="EMBL" id="MEI5617535.1"/>
    </source>
</evidence>
<comment type="caution">
    <text evidence="6">The sequence shown here is derived from an EMBL/GenBank/DDBJ whole genome shotgun (WGS) entry which is preliminary data.</text>
</comment>
<organism evidence="6 7">
    <name type="scientific">Streptomyces brasiliscabiei</name>
    <dbReference type="NCBI Taxonomy" id="2736302"/>
    <lineage>
        <taxon>Bacteria</taxon>
        <taxon>Bacillati</taxon>
        <taxon>Actinomycetota</taxon>
        <taxon>Actinomycetes</taxon>
        <taxon>Kitasatosporales</taxon>
        <taxon>Streptomycetaceae</taxon>
        <taxon>Streptomyces</taxon>
    </lineage>
</organism>
<evidence type="ECO:0000259" key="5">
    <source>
        <dbReference type="Pfam" id="PF00753"/>
    </source>
</evidence>